<evidence type="ECO:0000313" key="3">
    <source>
        <dbReference type="Proteomes" id="UP000719766"/>
    </source>
</evidence>
<comment type="caution">
    <text evidence="2">The sequence shown here is derived from an EMBL/GenBank/DDBJ whole genome shotgun (WGS) entry which is preliminary data.</text>
</comment>
<proteinExistence type="predicted"/>
<sequence>MIFATQAFCAWLCISLLLSSSEETSRTHLEIILASPVSHFISRVLGLSVVRRTKINFVAVICLHFLELCALFLAKFVRTSQSILGAVLWAQIGQWGKCATSAWQWQFRSVGTKRWDTEYLANINIL</sequence>
<accession>A0A9P7DKK5</accession>
<keyword evidence="3" id="KW-1185">Reference proteome</keyword>
<dbReference type="RefSeq" id="XP_041162345.1">
    <property type="nucleotide sequence ID" value="XM_041310093.1"/>
</dbReference>
<dbReference type="GeneID" id="64603857"/>
<name>A0A9P7DKK5_9AGAM</name>
<dbReference type="EMBL" id="JABBWE010000017">
    <property type="protein sequence ID" value="KAG1797074.1"/>
    <property type="molecule type" value="Genomic_DNA"/>
</dbReference>
<gene>
    <name evidence="2" type="ORF">HD556DRAFT_271347</name>
</gene>
<feature type="signal peptide" evidence="1">
    <location>
        <begin position="1"/>
        <end position="21"/>
    </location>
</feature>
<dbReference type="AlphaFoldDB" id="A0A9P7DKK5"/>
<evidence type="ECO:0000256" key="1">
    <source>
        <dbReference type="SAM" id="SignalP"/>
    </source>
</evidence>
<feature type="chain" id="PRO_5040357329" description="Secreted protein" evidence="1">
    <location>
        <begin position="22"/>
        <end position="126"/>
    </location>
</feature>
<protein>
    <recommendedName>
        <fullName evidence="4">Secreted protein</fullName>
    </recommendedName>
</protein>
<dbReference type="Proteomes" id="UP000719766">
    <property type="component" value="Unassembled WGS sequence"/>
</dbReference>
<reference evidence="2" key="1">
    <citation type="journal article" date="2020" name="New Phytol.">
        <title>Comparative genomics reveals dynamic genome evolution in host specialist ectomycorrhizal fungi.</title>
        <authorList>
            <person name="Lofgren L.A."/>
            <person name="Nguyen N.H."/>
            <person name="Vilgalys R."/>
            <person name="Ruytinx J."/>
            <person name="Liao H.L."/>
            <person name="Branco S."/>
            <person name="Kuo A."/>
            <person name="LaButti K."/>
            <person name="Lipzen A."/>
            <person name="Andreopoulos W."/>
            <person name="Pangilinan J."/>
            <person name="Riley R."/>
            <person name="Hundley H."/>
            <person name="Na H."/>
            <person name="Barry K."/>
            <person name="Grigoriev I.V."/>
            <person name="Stajich J.E."/>
            <person name="Kennedy P.G."/>
        </authorList>
    </citation>
    <scope>NUCLEOTIDE SEQUENCE</scope>
    <source>
        <strain evidence="2">S12</strain>
    </source>
</reference>
<evidence type="ECO:0008006" key="4">
    <source>
        <dbReference type="Google" id="ProtNLM"/>
    </source>
</evidence>
<keyword evidence="1" id="KW-0732">Signal</keyword>
<evidence type="ECO:0000313" key="2">
    <source>
        <dbReference type="EMBL" id="KAG1797074.1"/>
    </source>
</evidence>
<organism evidence="2 3">
    <name type="scientific">Suillus plorans</name>
    <dbReference type="NCBI Taxonomy" id="116603"/>
    <lineage>
        <taxon>Eukaryota</taxon>
        <taxon>Fungi</taxon>
        <taxon>Dikarya</taxon>
        <taxon>Basidiomycota</taxon>
        <taxon>Agaricomycotina</taxon>
        <taxon>Agaricomycetes</taxon>
        <taxon>Agaricomycetidae</taxon>
        <taxon>Boletales</taxon>
        <taxon>Suillineae</taxon>
        <taxon>Suillaceae</taxon>
        <taxon>Suillus</taxon>
    </lineage>
</organism>